<sequence>MKREEEYTSKTCSSCGVIKENLGGAHVFRCGSCHAVLDRDVSAAKNILHKNSDTNTLAVLTMSPTTPVEQESTRFWCHECSAAVSTRMDESNEEVCCVQCGSNFVEEIEEDDPPQDFHMEQVEDTQTQTHPPTTSAEDTTRAEIRNEFGGTRPLPRPSGRAARFAAASEGTDGPPPLPDFFQLLSGATGRSTRFMSRTGNPVEFYVSESGEGGDPMGLLDALGGMFPMLAGNPGDYAFGNMTNVINQLMQNDPNRHGAPPAAKEIVEKLPKVKITQTEVDGSAECPVCKDFFAVDDEVHRLPCEHSFHPDCILPWLKQHNSCPLCRFELPTDDPDYERRRAASST</sequence>
<keyword evidence="8" id="KW-0238">DNA-binding</keyword>
<dbReference type="InterPro" id="IPR010095">
    <property type="entry name" value="Cas12f1-like_TNB"/>
</dbReference>
<dbReference type="SUPFAM" id="SSF57850">
    <property type="entry name" value="RING/U-box"/>
    <property type="match status" value="1"/>
</dbReference>
<evidence type="ECO:0000256" key="9">
    <source>
        <dbReference type="PROSITE-ProRule" id="PRU00175"/>
    </source>
</evidence>
<dbReference type="GO" id="GO:0003677">
    <property type="term" value="F:DNA binding"/>
    <property type="evidence" value="ECO:0007669"/>
    <property type="project" value="UniProtKB-KW"/>
</dbReference>
<dbReference type="Pfam" id="PF13639">
    <property type="entry name" value="zf-RING_2"/>
    <property type="match status" value="1"/>
</dbReference>
<keyword evidence="7" id="KW-0862">Zinc</keyword>
<evidence type="ECO:0000313" key="12">
    <source>
        <dbReference type="EMBL" id="KAK1947999.1"/>
    </source>
</evidence>
<dbReference type="Pfam" id="PF14369">
    <property type="entry name" value="Zn_ribbon_19"/>
    <property type="match status" value="1"/>
</dbReference>
<dbReference type="GO" id="GO:0008270">
    <property type="term" value="F:zinc ion binding"/>
    <property type="evidence" value="ECO:0007669"/>
    <property type="project" value="UniProtKB-KW"/>
</dbReference>
<dbReference type="InterPro" id="IPR001841">
    <property type="entry name" value="Znf_RING"/>
</dbReference>
<evidence type="ECO:0000256" key="6">
    <source>
        <dbReference type="ARBA" id="ARBA00022786"/>
    </source>
</evidence>
<keyword evidence="13" id="KW-1185">Reference proteome</keyword>
<evidence type="ECO:0000313" key="13">
    <source>
        <dbReference type="Proteomes" id="UP001259832"/>
    </source>
</evidence>
<feature type="region of interest" description="Disordered" evidence="10">
    <location>
        <begin position="146"/>
        <end position="176"/>
    </location>
</feature>
<keyword evidence="5 9" id="KW-0863">Zinc-finger</keyword>
<feature type="region of interest" description="Disordered" evidence="10">
    <location>
        <begin position="122"/>
        <end position="141"/>
    </location>
</feature>
<dbReference type="Proteomes" id="UP001259832">
    <property type="component" value="Unassembled WGS sequence"/>
</dbReference>
<feature type="domain" description="RING-type" evidence="11">
    <location>
        <begin position="285"/>
        <end position="326"/>
    </location>
</feature>
<dbReference type="FunFam" id="3.30.40.10:FF:000022">
    <property type="entry name" value="E3 ubiquitin-protein ligase RING1-like"/>
    <property type="match status" value="1"/>
</dbReference>
<dbReference type="SMART" id="SM00184">
    <property type="entry name" value="RING"/>
    <property type="match status" value="1"/>
</dbReference>
<dbReference type="GO" id="GO:0061630">
    <property type="term" value="F:ubiquitin protein ligase activity"/>
    <property type="evidence" value="ECO:0007669"/>
    <property type="project" value="UniProtKB-EC"/>
</dbReference>
<accession>A0AAD9GZK5</accession>
<dbReference type="Pfam" id="PF07282">
    <property type="entry name" value="Cas12f1-like_TNB"/>
    <property type="match status" value="1"/>
</dbReference>
<protein>
    <recommendedName>
        <fullName evidence="2">RING-type E3 ubiquitin transferase</fullName>
        <ecNumber evidence="2">2.3.2.27</ecNumber>
    </recommendedName>
</protein>
<dbReference type="PROSITE" id="PS50089">
    <property type="entry name" value="ZF_RING_2"/>
    <property type="match status" value="1"/>
</dbReference>
<dbReference type="InterPro" id="IPR013083">
    <property type="entry name" value="Znf_RING/FYVE/PHD"/>
</dbReference>
<evidence type="ECO:0000256" key="4">
    <source>
        <dbReference type="ARBA" id="ARBA00022723"/>
    </source>
</evidence>
<evidence type="ECO:0000256" key="2">
    <source>
        <dbReference type="ARBA" id="ARBA00012483"/>
    </source>
</evidence>
<proteinExistence type="predicted"/>
<dbReference type="PANTHER" id="PTHR15710:SF243">
    <property type="entry name" value="E3 UBIQUITIN-PROTEIN LIGASE PRAJA-2 ISOFORM X1"/>
    <property type="match status" value="1"/>
</dbReference>
<evidence type="ECO:0000256" key="10">
    <source>
        <dbReference type="SAM" id="MobiDB-lite"/>
    </source>
</evidence>
<dbReference type="AlphaFoldDB" id="A0AAD9GZK5"/>
<comment type="caution">
    <text evidence="12">The sequence shown here is derived from an EMBL/GenBank/DDBJ whole genome shotgun (WGS) entry which is preliminary data.</text>
</comment>
<comment type="catalytic activity">
    <reaction evidence="1">
        <text>S-ubiquitinyl-[E2 ubiquitin-conjugating enzyme]-L-cysteine + [acceptor protein]-L-lysine = [E2 ubiquitin-conjugating enzyme]-L-cysteine + N(6)-ubiquitinyl-[acceptor protein]-L-lysine.</text>
        <dbReference type="EC" id="2.3.2.27"/>
    </reaction>
</comment>
<keyword evidence="3" id="KW-0808">Transferase</keyword>
<dbReference type="GO" id="GO:0005737">
    <property type="term" value="C:cytoplasm"/>
    <property type="evidence" value="ECO:0007669"/>
    <property type="project" value="TreeGrafter"/>
</dbReference>
<feature type="compositionally biased region" description="Polar residues" evidence="10">
    <location>
        <begin position="124"/>
        <end position="137"/>
    </location>
</feature>
<evidence type="ECO:0000256" key="7">
    <source>
        <dbReference type="ARBA" id="ARBA00022833"/>
    </source>
</evidence>
<reference evidence="12" key="1">
    <citation type="submission" date="2023-08" db="EMBL/GenBank/DDBJ databases">
        <title>Reference Genome Resource for the Citrus Pathogen Phytophthora citrophthora.</title>
        <authorList>
            <person name="Moller H."/>
            <person name="Coetzee B."/>
            <person name="Rose L.J."/>
            <person name="Van Niekerk J.M."/>
        </authorList>
    </citation>
    <scope>NUCLEOTIDE SEQUENCE</scope>
    <source>
        <strain evidence="12">STE-U-9442</strain>
    </source>
</reference>
<evidence type="ECO:0000256" key="3">
    <source>
        <dbReference type="ARBA" id="ARBA00022679"/>
    </source>
</evidence>
<dbReference type="GO" id="GO:0016567">
    <property type="term" value="P:protein ubiquitination"/>
    <property type="evidence" value="ECO:0007669"/>
    <property type="project" value="TreeGrafter"/>
</dbReference>
<keyword evidence="4" id="KW-0479">Metal-binding</keyword>
<name>A0AAD9GZK5_9STRA</name>
<organism evidence="12 13">
    <name type="scientific">Phytophthora citrophthora</name>
    <dbReference type="NCBI Taxonomy" id="4793"/>
    <lineage>
        <taxon>Eukaryota</taxon>
        <taxon>Sar</taxon>
        <taxon>Stramenopiles</taxon>
        <taxon>Oomycota</taxon>
        <taxon>Peronosporomycetes</taxon>
        <taxon>Peronosporales</taxon>
        <taxon>Peronosporaceae</taxon>
        <taxon>Phytophthora</taxon>
    </lineage>
</organism>
<dbReference type="EMBL" id="JASMQC010000001">
    <property type="protein sequence ID" value="KAK1947999.1"/>
    <property type="molecule type" value="Genomic_DNA"/>
</dbReference>
<gene>
    <name evidence="12" type="ORF">P3T76_000289</name>
</gene>
<evidence type="ECO:0000259" key="11">
    <source>
        <dbReference type="PROSITE" id="PS50089"/>
    </source>
</evidence>
<dbReference type="PANTHER" id="PTHR15710">
    <property type="entry name" value="E3 UBIQUITIN-PROTEIN LIGASE PRAJA"/>
    <property type="match status" value="1"/>
</dbReference>
<dbReference type="InterPro" id="IPR039525">
    <property type="entry name" value="RNF126-like_zinc-ribbon"/>
</dbReference>
<evidence type="ECO:0000256" key="8">
    <source>
        <dbReference type="ARBA" id="ARBA00023125"/>
    </source>
</evidence>
<keyword evidence="6" id="KW-0833">Ubl conjugation pathway</keyword>
<evidence type="ECO:0000256" key="5">
    <source>
        <dbReference type="ARBA" id="ARBA00022771"/>
    </source>
</evidence>
<dbReference type="Gene3D" id="3.30.40.10">
    <property type="entry name" value="Zinc/RING finger domain, C3HC4 (zinc finger)"/>
    <property type="match status" value="1"/>
</dbReference>
<evidence type="ECO:0000256" key="1">
    <source>
        <dbReference type="ARBA" id="ARBA00000900"/>
    </source>
</evidence>
<dbReference type="EC" id="2.3.2.27" evidence="2"/>